<feature type="transmembrane region" description="Helical" evidence="10">
    <location>
        <begin position="125"/>
        <end position="144"/>
    </location>
</feature>
<dbReference type="GO" id="GO:0019367">
    <property type="term" value="P:fatty acid elongation, saturated fatty acid"/>
    <property type="evidence" value="ECO:0007669"/>
    <property type="project" value="TreeGrafter"/>
</dbReference>
<keyword evidence="3 10" id="KW-0808">Transferase</keyword>
<keyword evidence="9 10" id="KW-0275">Fatty acid biosynthesis</keyword>
<proteinExistence type="inferred from homology"/>
<evidence type="ECO:0000313" key="12">
    <source>
        <dbReference type="EMBL" id="KAH9383690.1"/>
    </source>
</evidence>
<keyword evidence="7 10" id="KW-0443">Lipid metabolism</keyword>
<name>A0A9J6H9C9_HAELO</name>
<comment type="catalytic activity">
    <reaction evidence="10">
        <text>a very-long-chain acyl-CoA + malonyl-CoA + H(+) = a very-long-chain 3-oxoacyl-CoA + CO2 + CoA</text>
        <dbReference type="Rhea" id="RHEA:32727"/>
        <dbReference type="ChEBI" id="CHEBI:15378"/>
        <dbReference type="ChEBI" id="CHEBI:16526"/>
        <dbReference type="ChEBI" id="CHEBI:57287"/>
        <dbReference type="ChEBI" id="CHEBI:57384"/>
        <dbReference type="ChEBI" id="CHEBI:90725"/>
        <dbReference type="ChEBI" id="CHEBI:90736"/>
        <dbReference type="EC" id="2.3.1.199"/>
    </reaction>
</comment>
<comment type="similarity">
    <text evidence="10">Belongs to the ELO family.</text>
</comment>
<keyword evidence="8 10" id="KW-0472">Membrane</keyword>
<keyword evidence="2 10" id="KW-0444">Lipid biosynthesis</keyword>
<dbReference type="GO" id="GO:0034625">
    <property type="term" value="P:fatty acid elongation, monounsaturated fatty acid"/>
    <property type="evidence" value="ECO:0007669"/>
    <property type="project" value="TreeGrafter"/>
</dbReference>
<feature type="transmembrane region" description="Helical" evidence="10">
    <location>
        <begin position="216"/>
        <end position="234"/>
    </location>
</feature>
<evidence type="ECO:0000256" key="11">
    <source>
        <dbReference type="SAM" id="MobiDB-lite"/>
    </source>
</evidence>
<dbReference type="GO" id="GO:0030148">
    <property type="term" value="P:sphingolipid biosynthetic process"/>
    <property type="evidence" value="ECO:0007669"/>
    <property type="project" value="TreeGrafter"/>
</dbReference>
<accession>A0A9J6H9C9</accession>
<evidence type="ECO:0000256" key="5">
    <source>
        <dbReference type="ARBA" id="ARBA00022832"/>
    </source>
</evidence>
<evidence type="ECO:0000256" key="4">
    <source>
        <dbReference type="ARBA" id="ARBA00022692"/>
    </source>
</evidence>
<evidence type="ECO:0000256" key="2">
    <source>
        <dbReference type="ARBA" id="ARBA00022516"/>
    </source>
</evidence>
<comment type="subcellular location">
    <subcellularLocation>
        <location evidence="1">Membrane</location>
        <topology evidence="1">Multi-pass membrane protein</topology>
    </subcellularLocation>
</comment>
<evidence type="ECO:0000256" key="3">
    <source>
        <dbReference type="ARBA" id="ARBA00022679"/>
    </source>
</evidence>
<dbReference type="Pfam" id="PF01151">
    <property type="entry name" value="ELO"/>
    <property type="match status" value="1"/>
</dbReference>
<protein>
    <recommendedName>
        <fullName evidence="10">Elongation of very long chain fatty acids protein</fullName>
        <ecNumber evidence="10">2.3.1.199</ecNumber>
    </recommendedName>
    <alternativeName>
        <fullName evidence="10">Very-long-chain 3-oxoacyl-CoA synthase</fullName>
    </alternativeName>
</protein>
<keyword evidence="5 10" id="KW-0276">Fatty acid metabolism</keyword>
<dbReference type="PANTHER" id="PTHR11157:SF69">
    <property type="entry name" value="ELONGATION OF VERY LONG CHAIN FATTY ACIDS PROTEIN 7"/>
    <property type="match status" value="1"/>
</dbReference>
<keyword evidence="13" id="KW-1185">Reference proteome</keyword>
<dbReference type="Proteomes" id="UP000821853">
    <property type="component" value="Unassembled WGS sequence"/>
</dbReference>
<dbReference type="EMBL" id="JABSTR010001244">
    <property type="protein sequence ID" value="KAH9383690.1"/>
    <property type="molecule type" value="Genomic_DNA"/>
</dbReference>
<dbReference type="AlphaFoldDB" id="A0A9J6H9C9"/>
<feature type="transmembrane region" description="Helical" evidence="10">
    <location>
        <begin position="270"/>
        <end position="292"/>
    </location>
</feature>
<feature type="region of interest" description="Disordered" evidence="11">
    <location>
        <begin position="1"/>
        <end position="33"/>
    </location>
</feature>
<reference evidence="12 13" key="1">
    <citation type="journal article" date="2020" name="Cell">
        <title>Large-Scale Comparative Analyses of Tick Genomes Elucidate Their Genetic Diversity and Vector Capacities.</title>
        <authorList>
            <consortium name="Tick Genome and Microbiome Consortium (TIGMIC)"/>
            <person name="Jia N."/>
            <person name="Wang J."/>
            <person name="Shi W."/>
            <person name="Du L."/>
            <person name="Sun Y."/>
            <person name="Zhan W."/>
            <person name="Jiang J.F."/>
            <person name="Wang Q."/>
            <person name="Zhang B."/>
            <person name="Ji P."/>
            <person name="Bell-Sakyi L."/>
            <person name="Cui X.M."/>
            <person name="Yuan T.T."/>
            <person name="Jiang B.G."/>
            <person name="Yang W.F."/>
            <person name="Lam T.T."/>
            <person name="Chang Q.C."/>
            <person name="Ding S.J."/>
            <person name="Wang X.J."/>
            <person name="Zhu J.G."/>
            <person name="Ruan X.D."/>
            <person name="Zhao L."/>
            <person name="Wei J.T."/>
            <person name="Ye R.Z."/>
            <person name="Que T.C."/>
            <person name="Du C.H."/>
            <person name="Zhou Y.H."/>
            <person name="Cheng J.X."/>
            <person name="Dai P.F."/>
            <person name="Guo W.B."/>
            <person name="Han X.H."/>
            <person name="Huang E.J."/>
            <person name="Li L.F."/>
            <person name="Wei W."/>
            <person name="Gao Y.C."/>
            <person name="Liu J.Z."/>
            <person name="Shao H.Z."/>
            <person name="Wang X."/>
            <person name="Wang C.C."/>
            <person name="Yang T.C."/>
            <person name="Huo Q.B."/>
            <person name="Li W."/>
            <person name="Chen H.Y."/>
            <person name="Chen S.E."/>
            <person name="Zhou L.G."/>
            <person name="Ni X.B."/>
            <person name="Tian J.H."/>
            <person name="Sheng Y."/>
            <person name="Liu T."/>
            <person name="Pan Y.S."/>
            <person name="Xia L.Y."/>
            <person name="Li J."/>
            <person name="Zhao F."/>
            <person name="Cao W.C."/>
        </authorList>
    </citation>
    <scope>NUCLEOTIDE SEQUENCE [LARGE SCALE GENOMIC DNA]</scope>
    <source>
        <strain evidence="12">HaeL-2018</strain>
    </source>
</reference>
<dbReference type="GO" id="GO:0042761">
    <property type="term" value="P:very long-chain fatty acid biosynthetic process"/>
    <property type="evidence" value="ECO:0007669"/>
    <property type="project" value="TreeGrafter"/>
</dbReference>
<dbReference type="PANTHER" id="PTHR11157">
    <property type="entry name" value="FATTY ACID ACYL TRANSFERASE-RELATED"/>
    <property type="match status" value="1"/>
</dbReference>
<dbReference type="InterPro" id="IPR002076">
    <property type="entry name" value="ELO_fam"/>
</dbReference>
<keyword evidence="4 10" id="KW-0812">Transmembrane</keyword>
<dbReference type="GO" id="GO:0034626">
    <property type="term" value="P:fatty acid elongation, polyunsaturated fatty acid"/>
    <property type="evidence" value="ECO:0007669"/>
    <property type="project" value="TreeGrafter"/>
</dbReference>
<evidence type="ECO:0000256" key="9">
    <source>
        <dbReference type="ARBA" id="ARBA00023160"/>
    </source>
</evidence>
<evidence type="ECO:0000256" key="6">
    <source>
        <dbReference type="ARBA" id="ARBA00022989"/>
    </source>
</evidence>
<feature type="transmembrane region" description="Helical" evidence="10">
    <location>
        <begin position="165"/>
        <end position="184"/>
    </location>
</feature>
<feature type="transmembrane region" description="Helical" evidence="10">
    <location>
        <begin position="304"/>
        <end position="326"/>
    </location>
</feature>
<dbReference type="GO" id="GO:0009922">
    <property type="term" value="F:fatty acid elongase activity"/>
    <property type="evidence" value="ECO:0007669"/>
    <property type="project" value="UniProtKB-EC"/>
</dbReference>
<evidence type="ECO:0000256" key="8">
    <source>
        <dbReference type="ARBA" id="ARBA00023136"/>
    </source>
</evidence>
<keyword evidence="6 10" id="KW-1133">Transmembrane helix</keyword>
<dbReference type="OrthoDB" id="434092at2759"/>
<feature type="transmembrane region" description="Helical" evidence="10">
    <location>
        <begin position="332"/>
        <end position="354"/>
    </location>
</feature>
<sequence>MRRNDGEEAGASIENASRRRARDAQRREDAVTQPGRNVLVADVRGDLVAIGCAAGRSLEKRRAVQRPSTAASSNVTVQWGARSLNSQPPGVPTRLSSAMGVPVFDQLSWAYHSVLSNTDPRVAKWPLMGSPLPVISLLIGYVYFVKVWGPAWMRDRKAFNLRNIILLYNVGHVLANAFFFIYGGRQTYLFGDYSWFCEPVNLTTEPKSMLLITLGWWYMLLKLTELMDTVFFVLTKKNNHISALHVIHHSLVAWSVWLGVNFGATGQNAFFPFLNCFIHCIMYTYYALAALGPQLRPYLWWKRYLTQLQMSQFVALMVHGAIPVFYDCGFPPYFGYLTIFEAVLFFGLFFNFYVKTYHRNSARLEANRASKEASNGHQETVKSR</sequence>
<evidence type="ECO:0000256" key="7">
    <source>
        <dbReference type="ARBA" id="ARBA00023098"/>
    </source>
</evidence>
<organism evidence="12 13">
    <name type="scientific">Haemaphysalis longicornis</name>
    <name type="common">Bush tick</name>
    <dbReference type="NCBI Taxonomy" id="44386"/>
    <lineage>
        <taxon>Eukaryota</taxon>
        <taxon>Metazoa</taxon>
        <taxon>Ecdysozoa</taxon>
        <taxon>Arthropoda</taxon>
        <taxon>Chelicerata</taxon>
        <taxon>Arachnida</taxon>
        <taxon>Acari</taxon>
        <taxon>Parasitiformes</taxon>
        <taxon>Ixodida</taxon>
        <taxon>Ixodoidea</taxon>
        <taxon>Ixodidae</taxon>
        <taxon>Haemaphysalinae</taxon>
        <taxon>Haemaphysalis</taxon>
    </lineage>
</organism>
<feature type="transmembrane region" description="Helical" evidence="10">
    <location>
        <begin position="246"/>
        <end position="264"/>
    </location>
</feature>
<dbReference type="OMA" id="DYSWFCE"/>
<evidence type="ECO:0000313" key="13">
    <source>
        <dbReference type="Proteomes" id="UP000821853"/>
    </source>
</evidence>
<gene>
    <name evidence="12" type="ORF">HPB48_025456</name>
</gene>
<dbReference type="GO" id="GO:0005789">
    <property type="term" value="C:endoplasmic reticulum membrane"/>
    <property type="evidence" value="ECO:0007669"/>
    <property type="project" value="TreeGrafter"/>
</dbReference>
<dbReference type="VEuPathDB" id="VectorBase:HLOH_045035"/>
<comment type="caution">
    <text evidence="12">The sequence shown here is derived from an EMBL/GenBank/DDBJ whole genome shotgun (WGS) entry which is preliminary data.</text>
</comment>
<evidence type="ECO:0000256" key="10">
    <source>
        <dbReference type="RuleBase" id="RU361115"/>
    </source>
</evidence>
<evidence type="ECO:0000256" key="1">
    <source>
        <dbReference type="ARBA" id="ARBA00004141"/>
    </source>
</evidence>
<dbReference type="EC" id="2.3.1.199" evidence="10"/>